<gene>
    <name evidence="5" type="ORF">ACFSE1_00960</name>
</gene>
<dbReference type="EC" id="2.1.1.-" evidence="5"/>
<keyword evidence="3" id="KW-0949">S-adenosyl-L-methionine</keyword>
<evidence type="ECO:0000256" key="2">
    <source>
        <dbReference type="ARBA" id="ARBA00022679"/>
    </source>
</evidence>
<accession>A0ABW4LXY5</accession>
<evidence type="ECO:0000256" key="3">
    <source>
        <dbReference type="ARBA" id="ARBA00022691"/>
    </source>
</evidence>
<dbReference type="Gene3D" id="3.40.50.150">
    <property type="entry name" value="Vaccinia Virus protein VP39"/>
    <property type="match status" value="1"/>
</dbReference>
<feature type="domain" description="Methyltransferase type 11" evidence="4">
    <location>
        <begin position="54"/>
        <end position="149"/>
    </location>
</feature>
<dbReference type="GO" id="GO:0032259">
    <property type="term" value="P:methylation"/>
    <property type="evidence" value="ECO:0007669"/>
    <property type="project" value="UniProtKB-KW"/>
</dbReference>
<evidence type="ECO:0000313" key="5">
    <source>
        <dbReference type="EMBL" id="MFD1744020.1"/>
    </source>
</evidence>
<dbReference type="EMBL" id="JBHUEQ010000003">
    <property type="protein sequence ID" value="MFD1744020.1"/>
    <property type="molecule type" value="Genomic_DNA"/>
</dbReference>
<dbReference type="PANTHER" id="PTHR43464">
    <property type="entry name" value="METHYLTRANSFERASE"/>
    <property type="match status" value="1"/>
</dbReference>
<dbReference type="InterPro" id="IPR029063">
    <property type="entry name" value="SAM-dependent_MTases_sf"/>
</dbReference>
<name>A0ABW4LXY5_9HYPH</name>
<proteinExistence type="predicted"/>
<reference evidence="6" key="1">
    <citation type="journal article" date="2019" name="Int. J. Syst. Evol. Microbiol.">
        <title>The Global Catalogue of Microorganisms (GCM) 10K type strain sequencing project: providing services to taxonomists for standard genome sequencing and annotation.</title>
        <authorList>
            <consortium name="The Broad Institute Genomics Platform"/>
            <consortium name="The Broad Institute Genome Sequencing Center for Infectious Disease"/>
            <person name="Wu L."/>
            <person name="Ma J."/>
        </authorList>
    </citation>
    <scope>NUCLEOTIDE SEQUENCE [LARGE SCALE GENOMIC DNA]</scope>
    <source>
        <strain evidence="6">CG52</strain>
    </source>
</reference>
<comment type="caution">
    <text evidence="5">The sequence shown here is derived from an EMBL/GenBank/DDBJ whole genome shotgun (WGS) entry which is preliminary data.</text>
</comment>
<dbReference type="RefSeq" id="WP_377395225.1">
    <property type="nucleotide sequence ID" value="NZ_JBHUEQ010000003.1"/>
</dbReference>
<protein>
    <submittedName>
        <fullName evidence="5">Class I SAM-dependent methyltransferase</fullName>
        <ecNumber evidence="5">2.1.1.-</ecNumber>
    </submittedName>
</protein>
<evidence type="ECO:0000313" key="6">
    <source>
        <dbReference type="Proteomes" id="UP001597322"/>
    </source>
</evidence>
<dbReference type="Pfam" id="PF08241">
    <property type="entry name" value="Methyltransf_11"/>
    <property type="match status" value="1"/>
</dbReference>
<sequence length="264" mass="29464">MKQSMESLVSEHWDRNAEQWARDVRAGFDTYRDHFTLPAFLAILPDLTGLTVIDFGCGEGTNTRLLARQGALMTGIDLSERMLALATAQEEAQPLGITYRRTSFSHCPDIATGNFDAVISTMALMDGPDFAGAMREAHRILKPGGFLAFSILHPCFISAGLRWITNPSGETVGLGVAHYFRRESFVEEWKFGDNPDKANAEPFAVPRFPRTLSDILNAVSDAGFIIKKIDEPMPTEDACKHFPRFRRWRDLAAFLLIVRAEKPA</sequence>
<organism evidence="5 6">
    <name type="scientific">Rhizobium helianthi</name>
    <dbReference type="NCBI Taxonomy" id="1132695"/>
    <lineage>
        <taxon>Bacteria</taxon>
        <taxon>Pseudomonadati</taxon>
        <taxon>Pseudomonadota</taxon>
        <taxon>Alphaproteobacteria</taxon>
        <taxon>Hyphomicrobiales</taxon>
        <taxon>Rhizobiaceae</taxon>
        <taxon>Rhizobium/Agrobacterium group</taxon>
        <taxon>Rhizobium</taxon>
    </lineage>
</organism>
<keyword evidence="2 5" id="KW-0808">Transferase</keyword>
<evidence type="ECO:0000256" key="1">
    <source>
        <dbReference type="ARBA" id="ARBA00022603"/>
    </source>
</evidence>
<dbReference type="SUPFAM" id="SSF53335">
    <property type="entry name" value="S-adenosyl-L-methionine-dependent methyltransferases"/>
    <property type="match status" value="1"/>
</dbReference>
<dbReference type="GO" id="GO:0008168">
    <property type="term" value="F:methyltransferase activity"/>
    <property type="evidence" value="ECO:0007669"/>
    <property type="project" value="UniProtKB-KW"/>
</dbReference>
<dbReference type="CDD" id="cd02440">
    <property type="entry name" value="AdoMet_MTases"/>
    <property type="match status" value="1"/>
</dbReference>
<dbReference type="PANTHER" id="PTHR43464:SF19">
    <property type="entry name" value="UBIQUINONE BIOSYNTHESIS O-METHYLTRANSFERASE, MITOCHONDRIAL"/>
    <property type="match status" value="1"/>
</dbReference>
<dbReference type="Proteomes" id="UP001597322">
    <property type="component" value="Unassembled WGS sequence"/>
</dbReference>
<dbReference type="InterPro" id="IPR013216">
    <property type="entry name" value="Methyltransf_11"/>
</dbReference>
<evidence type="ECO:0000259" key="4">
    <source>
        <dbReference type="Pfam" id="PF08241"/>
    </source>
</evidence>
<keyword evidence="1 5" id="KW-0489">Methyltransferase</keyword>
<keyword evidence="6" id="KW-1185">Reference proteome</keyword>